<accession>A0A6L6QE71</accession>
<evidence type="ECO:0000256" key="1">
    <source>
        <dbReference type="ARBA" id="ARBA00022801"/>
    </source>
</evidence>
<organism evidence="6 7">
    <name type="scientific">Massilia eburnea</name>
    <dbReference type="NCBI Taxonomy" id="1776165"/>
    <lineage>
        <taxon>Bacteria</taxon>
        <taxon>Pseudomonadati</taxon>
        <taxon>Pseudomonadota</taxon>
        <taxon>Betaproteobacteria</taxon>
        <taxon>Burkholderiales</taxon>
        <taxon>Oxalobacteraceae</taxon>
        <taxon>Telluria group</taxon>
        <taxon>Massilia</taxon>
    </lineage>
</organism>
<keyword evidence="7" id="KW-1185">Reference proteome</keyword>
<dbReference type="GO" id="GO:0005975">
    <property type="term" value="P:carbohydrate metabolic process"/>
    <property type="evidence" value="ECO:0007669"/>
    <property type="project" value="InterPro"/>
</dbReference>
<keyword evidence="2" id="KW-0326">Glycosidase</keyword>
<keyword evidence="3" id="KW-0732">Signal</keyword>
<dbReference type="Proteomes" id="UP000472320">
    <property type="component" value="Unassembled WGS sequence"/>
</dbReference>
<dbReference type="InterPro" id="IPR036514">
    <property type="entry name" value="SGNH_hydro_sf"/>
</dbReference>
<feature type="signal peptide" evidence="3">
    <location>
        <begin position="1"/>
        <end position="34"/>
    </location>
</feature>
<gene>
    <name evidence="6" type="ORF">GM658_05165</name>
</gene>
<dbReference type="Gene3D" id="3.40.50.1110">
    <property type="entry name" value="SGNH hydrolase"/>
    <property type="match status" value="1"/>
</dbReference>
<feature type="domain" description="Sialate O-acetylesterase" evidence="4">
    <location>
        <begin position="425"/>
        <end position="553"/>
    </location>
</feature>
<dbReference type="InterPro" id="IPR005181">
    <property type="entry name" value="SASA"/>
</dbReference>
<dbReference type="OrthoDB" id="9795554at2"/>
<evidence type="ECO:0000256" key="3">
    <source>
        <dbReference type="SAM" id="SignalP"/>
    </source>
</evidence>
<dbReference type="RefSeq" id="WP_155452936.1">
    <property type="nucleotide sequence ID" value="NZ_WNKX01000003.1"/>
</dbReference>
<dbReference type="SUPFAM" id="SSF49785">
    <property type="entry name" value="Galactose-binding domain-like"/>
    <property type="match status" value="1"/>
</dbReference>
<comment type="caution">
    <text evidence="6">The sequence shown here is derived from an EMBL/GenBank/DDBJ whole genome shotgun (WGS) entry which is preliminary data.</text>
</comment>
<evidence type="ECO:0000313" key="6">
    <source>
        <dbReference type="EMBL" id="MTW09983.1"/>
    </source>
</evidence>
<proteinExistence type="predicted"/>
<dbReference type="GO" id="GO:0001681">
    <property type="term" value="F:sialate O-acetylesterase activity"/>
    <property type="evidence" value="ECO:0007669"/>
    <property type="project" value="InterPro"/>
</dbReference>
<dbReference type="Pfam" id="PF03629">
    <property type="entry name" value="SASA"/>
    <property type="match status" value="1"/>
</dbReference>
<reference evidence="6 7" key="1">
    <citation type="submission" date="2019-11" db="EMBL/GenBank/DDBJ databases">
        <title>Type strains purchased from KCTC, JCM and DSMZ.</title>
        <authorList>
            <person name="Lu H."/>
        </authorList>
    </citation>
    <scope>NUCLEOTIDE SEQUENCE [LARGE SCALE GENOMIC DNA]</scope>
    <source>
        <strain evidence="6 7">JCM 31587</strain>
    </source>
</reference>
<name>A0A6L6QE71_9BURK</name>
<dbReference type="AlphaFoldDB" id="A0A6L6QE71"/>
<feature type="domain" description="Beta-galactosidase jelly roll" evidence="5">
    <location>
        <begin position="273"/>
        <end position="378"/>
    </location>
</feature>
<dbReference type="InterPro" id="IPR025300">
    <property type="entry name" value="BetaGal_jelly_roll_dom"/>
</dbReference>
<dbReference type="InterPro" id="IPR039329">
    <property type="entry name" value="SIAE"/>
</dbReference>
<dbReference type="PANTHER" id="PTHR22901">
    <property type="entry name" value="SIALATE O-ACETYLESTERASE"/>
    <property type="match status" value="1"/>
</dbReference>
<dbReference type="Gene3D" id="2.60.120.260">
    <property type="entry name" value="Galactose-binding domain-like"/>
    <property type="match status" value="1"/>
</dbReference>
<dbReference type="Pfam" id="PF13364">
    <property type="entry name" value="BetaGal_ABD2"/>
    <property type="match status" value="1"/>
</dbReference>
<dbReference type="InterPro" id="IPR008979">
    <property type="entry name" value="Galactose-bd-like_sf"/>
</dbReference>
<evidence type="ECO:0000259" key="4">
    <source>
        <dbReference type="Pfam" id="PF03629"/>
    </source>
</evidence>
<evidence type="ECO:0000256" key="2">
    <source>
        <dbReference type="ARBA" id="ARBA00023295"/>
    </source>
</evidence>
<feature type="chain" id="PRO_5026772902" evidence="3">
    <location>
        <begin position="35"/>
        <end position="663"/>
    </location>
</feature>
<sequence length="663" mass="70685">MKLSRERRRAGSVKQTVLGGLGALVLAASAHSGAATQAPVFASIFGDHAVLQRDQPIETWGKAAPGASVAVKLGDKAVQAAADGSGRWRAQLPAMPAGGPYALSVSASGATTTLHDILLGDVFLCGGQSNMELAMANATNAPMDVTYSANPQIRFANIVRETSPVLQEEFKTAPQWQVAGAQTTGQASAVCYHMARSLHRQYKVPVGFVNASWGGSSIQSWISAASMRKLGAYGEALDVVDAYGKDVAAGMRAEERRQEAWWASVDPAARAQRAWANPEFDDSAWPAMELGARWNESSIEAVSKHRGVVWFRATVELTAQQAGSATQLLLGQIATADTTWVNGVRVGAGINWWAGRDYAVPKGLLKAGKNVIVVRVLDDDNGGGLVSPADQRVLRAADGSSIALPLRWKYHLGSHLKAAQPPTPWEPPTSVTTLYNGMIAPMQGFRFKLAAWYQGEANAGAAQEYRTLLPLLFADWRKTFAQPELPFVVAQLTSFGSVATKPGYSAWAELREAQSVSVRNDPHAGLAVTFDFGDRSDIHPGQKAIVGARLARAARVVAYGEKITPGGPQAVSASRRGKDIVIRFTDTNGGLRTYSSDMAIGFEVCEKDACKYARASAKGDTVTLHGAAAGHPSKVRYAWADAPFINLFSADDLPANGFELEVK</sequence>
<evidence type="ECO:0000259" key="5">
    <source>
        <dbReference type="Pfam" id="PF13364"/>
    </source>
</evidence>
<dbReference type="PANTHER" id="PTHR22901:SF0">
    <property type="entry name" value="SIALATE O-ACETYLESTERASE"/>
    <property type="match status" value="1"/>
</dbReference>
<protein>
    <submittedName>
        <fullName evidence="6">Glycoside hydrolase family 2</fullName>
    </submittedName>
</protein>
<evidence type="ECO:0000313" key="7">
    <source>
        <dbReference type="Proteomes" id="UP000472320"/>
    </source>
</evidence>
<dbReference type="SUPFAM" id="SSF52266">
    <property type="entry name" value="SGNH hydrolase"/>
    <property type="match status" value="1"/>
</dbReference>
<keyword evidence="1 6" id="KW-0378">Hydrolase</keyword>
<dbReference type="EMBL" id="WNKX01000003">
    <property type="protein sequence ID" value="MTW09983.1"/>
    <property type="molecule type" value="Genomic_DNA"/>
</dbReference>
<dbReference type="GO" id="GO:0004553">
    <property type="term" value="F:hydrolase activity, hydrolyzing O-glycosyl compounds"/>
    <property type="evidence" value="ECO:0007669"/>
    <property type="project" value="InterPro"/>
</dbReference>